<reference evidence="10" key="1">
    <citation type="journal article" date="2019" name="Int. J. Syst. Evol. Microbiol.">
        <title>The Global Catalogue of Microorganisms (GCM) 10K type strain sequencing project: providing services to taxonomists for standard genome sequencing and annotation.</title>
        <authorList>
            <consortium name="The Broad Institute Genomics Platform"/>
            <consortium name="The Broad Institute Genome Sequencing Center for Infectious Disease"/>
            <person name="Wu L."/>
            <person name="Ma J."/>
        </authorList>
    </citation>
    <scope>NUCLEOTIDE SEQUENCE [LARGE SCALE GENOMIC DNA]</scope>
    <source>
        <strain evidence="10">CCUG 59778</strain>
    </source>
</reference>
<feature type="transmembrane region" description="Helical" evidence="7">
    <location>
        <begin position="214"/>
        <end position="234"/>
    </location>
</feature>
<dbReference type="PANTHER" id="PTHR32322:SF18">
    <property type="entry name" value="S-ADENOSYLMETHIONINE_S-ADENOSYLHOMOCYSTEINE TRANSPORTER"/>
    <property type="match status" value="1"/>
</dbReference>
<name>A0ABV8X3V0_9LACT</name>
<dbReference type="RefSeq" id="WP_378154628.1">
    <property type="nucleotide sequence ID" value="NZ_JBHSEC010000019.1"/>
</dbReference>
<keyword evidence="4 7" id="KW-0812">Transmembrane</keyword>
<feature type="transmembrane region" description="Helical" evidence="7">
    <location>
        <begin position="122"/>
        <end position="142"/>
    </location>
</feature>
<gene>
    <name evidence="9" type="ORF">ACFOZY_09280</name>
</gene>
<feature type="transmembrane region" description="Helical" evidence="7">
    <location>
        <begin position="96"/>
        <end position="115"/>
    </location>
</feature>
<evidence type="ECO:0000256" key="7">
    <source>
        <dbReference type="SAM" id="Phobius"/>
    </source>
</evidence>
<evidence type="ECO:0000313" key="9">
    <source>
        <dbReference type="EMBL" id="MFC4410603.1"/>
    </source>
</evidence>
<dbReference type="EMBL" id="JBHSEC010000019">
    <property type="protein sequence ID" value="MFC4410603.1"/>
    <property type="molecule type" value="Genomic_DNA"/>
</dbReference>
<feature type="transmembrane region" description="Helical" evidence="7">
    <location>
        <begin position="271"/>
        <end position="291"/>
    </location>
</feature>
<feature type="transmembrane region" description="Helical" evidence="7">
    <location>
        <begin position="7"/>
        <end position="28"/>
    </location>
</feature>
<evidence type="ECO:0000256" key="6">
    <source>
        <dbReference type="ARBA" id="ARBA00023136"/>
    </source>
</evidence>
<dbReference type="InterPro" id="IPR000620">
    <property type="entry name" value="EamA_dom"/>
</dbReference>
<accession>A0ABV8X3V0</accession>
<feature type="transmembrane region" description="Helical" evidence="7">
    <location>
        <begin position="246"/>
        <end position="265"/>
    </location>
</feature>
<dbReference type="InterPro" id="IPR050638">
    <property type="entry name" value="AA-Vitamin_Transporters"/>
</dbReference>
<keyword evidence="6 7" id="KW-0472">Membrane</keyword>
<evidence type="ECO:0000259" key="8">
    <source>
        <dbReference type="Pfam" id="PF00892"/>
    </source>
</evidence>
<dbReference type="PANTHER" id="PTHR32322">
    <property type="entry name" value="INNER MEMBRANE TRANSPORTER"/>
    <property type="match status" value="1"/>
</dbReference>
<keyword evidence="3" id="KW-1003">Cell membrane</keyword>
<evidence type="ECO:0000256" key="2">
    <source>
        <dbReference type="ARBA" id="ARBA00007362"/>
    </source>
</evidence>
<comment type="subcellular location">
    <subcellularLocation>
        <location evidence="1">Cell membrane</location>
        <topology evidence="1">Multi-pass membrane protein</topology>
    </subcellularLocation>
</comment>
<dbReference type="Proteomes" id="UP001595817">
    <property type="component" value="Unassembled WGS sequence"/>
</dbReference>
<evidence type="ECO:0000313" key="10">
    <source>
        <dbReference type="Proteomes" id="UP001595817"/>
    </source>
</evidence>
<proteinExistence type="inferred from homology"/>
<dbReference type="SUPFAM" id="SSF103481">
    <property type="entry name" value="Multidrug resistance efflux transporter EmrE"/>
    <property type="match status" value="2"/>
</dbReference>
<protein>
    <submittedName>
        <fullName evidence="9">DMT family transporter</fullName>
    </submittedName>
</protein>
<dbReference type="Pfam" id="PF00892">
    <property type="entry name" value="EamA"/>
    <property type="match status" value="2"/>
</dbReference>
<dbReference type="InterPro" id="IPR037185">
    <property type="entry name" value="EmrE-like"/>
</dbReference>
<comment type="caution">
    <text evidence="9">The sequence shown here is derived from an EMBL/GenBank/DDBJ whole genome shotgun (WGS) entry which is preliminary data.</text>
</comment>
<feature type="domain" description="EamA" evidence="8">
    <location>
        <begin position="150"/>
        <end position="286"/>
    </location>
</feature>
<keyword evidence="5 7" id="KW-1133">Transmembrane helix</keyword>
<evidence type="ECO:0000256" key="3">
    <source>
        <dbReference type="ARBA" id="ARBA00022475"/>
    </source>
</evidence>
<comment type="similarity">
    <text evidence="2">Belongs to the EamA transporter family.</text>
</comment>
<feature type="transmembrane region" description="Helical" evidence="7">
    <location>
        <begin position="148"/>
        <end position="169"/>
    </location>
</feature>
<evidence type="ECO:0000256" key="1">
    <source>
        <dbReference type="ARBA" id="ARBA00004651"/>
    </source>
</evidence>
<feature type="domain" description="EamA" evidence="8">
    <location>
        <begin position="7"/>
        <end position="138"/>
    </location>
</feature>
<feature type="transmembrane region" description="Helical" evidence="7">
    <location>
        <begin position="34"/>
        <end position="54"/>
    </location>
</feature>
<feature type="transmembrane region" description="Helical" evidence="7">
    <location>
        <begin position="66"/>
        <end position="84"/>
    </location>
</feature>
<evidence type="ECO:0000256" key="4">
    <source>
        <dbReference type="ARBA" id="ARBA00022692"/>
    </source>
</evidence>
<keyword evidence="10" id="KW-1185">Reference proteome</keyword>
<evidence type="ECO:0000256" key="5">
    <source>
        <dbReference type="ARBA" id="ARBA00022989"/>
    </source>
</evidence>
<organism evidence="9 10">
    <name type="scientific">Chungangia koreensis</name>
    <dbReference type="NCBI Taxonomy" id="752657"/>
    <lineage>
        <taxon>Bacteria</taxon>
        <taxon>Bacillati</taxon>
        <taxon>Bacillota</taxon>
        <taxon>Bacilli</taxon>
        <taxon>Lactobacillales</taxon>
        <taxon>Chungangia</taxon>
    </lineage>
</organism>
<feature type="transmembrane region" description="Helical" evidence="7">
    <location>
        <begin position="181"/>
        <end position="199"/>
    </location>
</feature>
<sequence length="304" mass="33034">MKMWKVYVILVFVMMLWGFNLPLLKYLVSQIGPVTMTSFRILLAAIVVFAILATMKILRLPTKQEWKWIMLGGLLNVVGHHYFLTAGLTKTSGTNAGLILGTGPVLTAILTSLILRNYPSKIQWLGVLSGLIGVSSIVLAGGEGVASGSIGDVFVFISILVQVFSYLVISKAARTLDPRVMTAYMFLFGSTVLFFISLVQEPGELLKFAEVPHVFWLIFALSGIFGTAVGHMLYNYSVGIAGPAKAAIFINFNTMFSLLGSVLFLGEVLAVRHLVGLVFIVAGVILGSGAAEDLWRKRIIAKDE</sequence>